<dbReference type="Gene3D" id="2.40.10.500">
    <property type="match status" value="1"/>
</dbReference>
<gene>
    <name evidence="4" type="ORF">JYZ213_LOCUS44655</name>
</gene>
<dbReference type="InterPro" id="IPR050952">
    <property type="entry name" value="TRIM-NHL_E3_ligases"/>
</dbReference>
<comment type="caution">
    <text evidence="4">The sequence shown here is derived from an EMBL/GenBank/DDBJ whole genome shotgun (WGS) entry which is preliminary data.</text>
</comment>
<dbReference type="InterPro" id="IPR011042">
    <property type="entry name" value="6-blade_b-propeller_TolB-like"/>
</dbReference>
<dbReference type="PROSITE" id="PS51125">
    <property type="entry name" value="NHL"/>
    <property type="match status" value="2"/>
</dbReference>
<keyword evidence="1" id="KW-0677">Repeat</keyword>
<keyword evidence="3" id="KW-0472">Membrane</keyword>
<sequence>FCQTKTWEMNGKTVAGGHGEGNALYQLNSSYGLFVDSNDAVFVADYFNHRVVKWDRDAVSGFLWAGGHCGTSEQGKLCLPTALTFDKEGTLFVTVEEGRNGSVIRWKKGATAGDRIINASTSLYGIALDKKEEYFYVGHHREHRVVKYAKDGQYVGVVAGGNGQGEALSQLDYPRGVAVDDSGAVYVADSNNHRVMKWMANAKEGTIVAGGNGNGSRTDQLSLVGGITLDEHGTIYVVDEYNHRVMSIPVGTRNGTIIAGGHGSGSASNQFNGALSLAFNNDGDLFVSDWNNWRVQMFKMDKSPSGGSNYICAFASKWTLFTCFLLLMILYANLLK</sequence>
<feature type="repeat" description="NHL" evidence="2">
    <location>
        <begin position="170"/>
        <end position="201"/>
    </location>
</feature>
<dbReference type="Pfam" id="PF01436">
    <property type="entry name" value="NHL"/>
    <property type="match status" value="1"/>
</dbReference>
<feature type="non-terminal residue" evidence="4">
    <location>
        <position position="1"/>
    </location>
</feature>
<dbReference type="SUPFAM" id="SSF101898">
    <property type="entry name" value="NHL repeat"/>
    <property type="match status" value="1"/>
</dbReference>
<dbReference type="PANTHER" id="PTHR24104:SF25">
    <property type="entry name" value="PROTEIN LIN-41"/>
    <property type="match status" value="1"/>
</dbReference>
<evidence type="ECO:0000256" key="2">
    <source>
        <dbReference type="PROSITE-ProRule" id="PRU00504"/>
    </source>
</evidence>
<protein>
    <submittedName>
        <fullName evidence="4">Uncharacterized protein</fullName>
    </submittedName>
</protein>
<dbReference type="EMBL" id="CAJNOG010002966">
    <property type="protein sequence ID" value="CAF1522544.1"/>
    <property type="molecule type" value="Genomic_DNA"/>
</dbReference>
<keyword evidence="3" id="KW-0812">Transmembrane</keyword>
<accession>A0A815UH40</accession>
<feature type="transmembrane region" description="Helical" evidence="3">
    <location>
        <begin position="318"/>
        <end position="335"/>
    </location>
</feature>
<dbReference type="AlphaFoldDB" id="A0A815UH40"/>
<evidence type="ECO:0000313" key="4">
    <source>
        <dbReference type="EMBL" id="CAF1522544.1"/>
    </source>
</evidence>
<dbReference type="Proteomes" id="UP000663845">
    <property type="component" value="Unassembled WGS sequence"/>
</dbReference>
<evidence type="ECO:0000256" key="3">
    <source>
        <dbReference type="SAM" id="Phobius"/>
    </source>
</evidence>
<dbReference type="CDD" id="cd05819">
    <property type="entry name" value="NHL"/>
    <property type="match status" value="1"/>
</dbReference>
<name>A0A815UH40_9BILA</name>
<reference evidence="4" key="1">
    <citation type="submission" date="2021-02" db="EMBL/GenBank/DDBJ databases">
        <authorList>
            <person name="Nowell W R."/>
        </authorList>
    </citation>
    <scope>NUCLEOTIDE SEQUENCE</scope>
</reference>
<proteinExistence type="predicted"/>
<dbReference type="GO" id="GO:0008270">
    <property type="term" value="F:zinc ion binding"/>
    <property type="evidence" value="ECO:0007669"/>
    <property type="project" value="UniProtKB-KW"/>
</dbReference>
<evidence type="ECO:0000256" key="1">
    <source>
        <dbReference type="ARBA" id="ARBA00022737"/>
    </source>
</evidence>
<dbReference type="Gene3D" id="2.120.10.30">
    <property type="entry name" value="TolB, C-terminal domain"/>
    <property type="match status" value="2"/>
</dbReference>
<organism evidence="4 5">
    <name type="scientific">Adineta steineri</name>
    <dbReference type="NCBI Taxonomy" id="433720"/>
    <lineage>
        <taxon>Eukaryota</taxon>
        <taxon>Metazoa</taxon>
        <taxon>Spiralia</taxon>
        <taxon>Gnathifera</taxon>
        <taxon>Rotifera</taxon>
        <taxon>Eurotatoria</taxon>
        <taxon>Bdelloidea</taxon>
        <taxon>Adinetida</taxon>
        <taxon>Adinetidae</taxon>
        <taxon>Adineta</taxon>
    </lineage>
</organism>
<evidence type="ECO:0000313" key="5">
    <source>
        <dbReference type="Proteomes" id="UP000663845"/>
    </source>
</evidence>
<feature type="repeat" description="NHL" evidence="2">
    <location>
        <begin position="262"/>
        <end position="301"/>
    </location>
</feature>
<dbReference type="PANTHER" id="PTHR24104">
    <property type="entry name" value="E3 UBIQUITIN-PROTEIN LIGASE NHLRC1-RELATED"/>
    <property type="match status" value="1"/>
</dbReference>
<keyword evidence="3" id="KW-1133">Transmembrane helix</keyword>
<dbReference type="InterPro" id="IPR001258">
    <property type="entry name" value="NHL_repeat"/>
</dbReference>